<sequence>MNRSIVKVRDMNSDDNFYVADLIQEWRPTEARYLEHSYPRDTLDVVATVDEQIVGWISYKIKPCNPDVLATYEDSTENWLYIVEVFVSPSSRRHGVGSQLLSFAEAQGKSADVRYSIVMPEAGDGAHGFTPGLYEFYNERGYELMEPSRKNYSGAEPWLMGLKL</sequence>
<dbReference type="Pfam" id="PF00583">
    <property type="entry name" value="Acetyltransf_1"/>
    <property type="match status" value="1"/>
</dbReference>
<evidence type="ECO:0000313" key="2">
    <source>
        <dbReference type="EMBL" id="GGJ72845.1"/>
    </source>
</evidence>
<dbReference type="Gene3D" id="3.40.630.30">
    <property type="match status" value="1"/>
</dbReference>
<dbReference type="InterPro" id="IPR000182">
    <property type="entry name" value="GNAT_dom"/>
</dbReference>
<organism evidence="2 3">
    <name type="scientific">Glutamicibacter ardleyensis</name>
    <dbReference type="NCBI Taxonomy" id="225894"/>
    <lineage>
        <taxon>Bacteria</taxon>
        <taxon>Bacillati</taxon>
        <taxon>Actinomycetota</taxon>
        <taxon>Actinomycetes</taxon>
        <taxon>Micrococcales</taxon>
        <taxon>Micrococcaceae</taxon>
        <taxon>Glutamicibacter</taxon>
    </lineage>
</organism>
<dbReference type="PROSITE" id="PS51186">
    <property type="entry name" value="GNAT"/>
    <property type="match status" value="1"/>
</dbReference>
<protein>
    <recommendedName>
        <fullName evidence="1">N-acetyltransferase domain-containing protein</fullName>
    </recommendedName>
</protein>
<dbReference type="SUPFAM" id="SSF55729">
    <property type="entry name" value="Acyl-CoA N-acyltransferases (Nat)"/>
    <property type="match status" value="1"/>
</dbReference>
<comment type="caution">
    <text evidence="2">The sequence shown here is derived from an EMBL/GenBank/DDBJ whole genome shotgun (WGS) entry which is preliminary data.</text>
</comment>
<keyword evidence="3" id="KW-1185">Reference proteome</keyword>
<name>A0ABQ2DYB6_9MICC</name>
<accession>A0ABQ2DYB6</accession>
<dbReference type="InterPro" id="IPR016181">
    <property type="entry name" value="Acyl_CoA_acyltransferase"/>
</dbReference>
<evidence type="ECO:0000259" key="1">
    <source>
        <dbReference type="PROSITE" id="PS51186"/>
    </source>
</evidence>
<evidence type="ECO:0000313" key="3">
    <source>
        <dbReference type="Proteomes" id="UP000606115"/>
    </source>
</evidence>
<feature type="domain" description="N-acetyltransferase" evidence="1">
    <location>
        <begin position="6"/>
        <end position="164"/>
    </location>
</feature>
<dbReference type="Proteomes" id="UP000606115">
    <property type="component" value="Unassembled WGS sequence"/>
</dbReference>
<dbReference type="EMBL" id="BMKX01000012">
    <property type="protein sequence ID" value="GGJ72845.1"/>
    <property type="molecule type" value="Genomic_DNA"/>
</dbReference>
<proteinExistence type="predicted"/>
<gene>
    <name evidence="2" type="ORF">GCM10007173_34820</name>
</gene>
<reference evidence="3" key="1">
    <citation type="journal article" date="2019" name="Int. J. Syst. Evol. Microbiol.">
        <title>The Global Catalogue of Microorganisms (GCM) 10K type strain sequencing project: providing services to taxonomists for standard genome sequencing and annotation.</title>
        <authorList>
            <consortium name="The Broad Institute Genomics Platform"/>
            <consortium name="The Broad Institute Genome Sequencing Center for Infectious Disease"/>
            <person name="Wu L."/>
            <person name="Ma J."/>
        </authorList>
    </citation>
    <scope>NUCLEOTIDE SEQUENCE [LARGE SCALE GENOMIC DNA]</scope>
    <source>
        <strain evidence="3">CGMCC 1.3685</strain>
    </source>
</reference>
<dbReference type="CDD" id="cd04301">
    <property type="entry name" value="NAT_SF"/>
    <property type="match status" value="1"/>
</dbReference>